<proteinExistence type="predicted"/>
<dbReference type="SUPFAM" id="SSF48403">
    <property type="entry name" value="Ankyrin repeat"/>
    <property type="match status" value="1"/>
</dbReference>
<protein>
    <submittedName>
        <fullName evidence="1">Uncharacterized protein</fullName>
    </submittedName>
</protein>
<comment type="caution">
    <text evidence="1">The sequence shown here is derived from an EMBL/GenBank/DDBJ whole genome shotgun (WGS) entry which is preliminary data.</text>
</comment>
<organism evidence="1 2">
    <name type="scientific">Giardia intestinalis</name>
    <name type="common">Giardia lamblia</name>
    <dbReference type="NCBI Taxonomy" id="5741"/>
    <lineage>
        <taxon>Eukaryota</taxon>
        <taxon>Metamonada</taxon>
        <taxon>Diplomonadida</taxon>
        <taxon>Hexamitidae</taxon>
        <taxon>Giardiinae</taxon>
        <taxon>Giardia</taxon>
    </lineage>
</organism>
<name>V6TD33_GIAIN</name>
<reference evidence="2" key="1">
    <citation type="submission" date="2012-02" db="EMBL/GenBank/DDBJ databases">
        <title>Genome sequencing of Giardia lamblia Genotypes A2 and B isolates (DH and GS) and comparative analysis with the genomes of Genotypes A1 and E (WB and Pig).</title>
        <authorList>
            <person name="Adam R."/>
            <person name="Dahlstrom E."/>
            <person name="Martens C."/>
            <person name="Bruno D."/>
            <person name="Barbian K."/>
            <person name="Porcella S.F."/>
            <person name="Nash T."/>
        </authorList>
    </citation>
    <scope>NUCLEOTIDE SEQUENCE</scope>
    <source>
        <strain evidence="2">DH</strain>
    </source>
</reference>
<dbReference type="Pfam" id="PF12796">
    <property type="entry name" value="Ank_2"/>
    <property type="match status" value="1"/>
</dbReference>
<dbReference type="InterPro" id="IPR002110">
    <property type="entry name" value="Ankyrin_rpt"/>
</dbReference>
<evidence type="ECO:0000313" key="2">
    <source>
        <dbReference type="Proteomes" id="UP000018320"/>
    </source>
</evidence>
<dbReference type="PANTHER" id="PTHR24120:SF4">
    <property type="entry name" value="GH07239P"/>
    <property type="match status" value="1"/>
</dbReference>
<dbReference type="Proteomes" id="UP000018320">
    <property type="component" value="Unassembled WGS sequence"/>
</dbReference>
<feature type="non-terminal residue" evidence="1">
    <location>
        <position position="1"/>
    </location>
</feature>
<gene>
    <name evidence="1" type="ORF">DHA2_150142</name>
</gene>
<dbReference type="PANTHER" id="PTHR24120">
    <property type="entry name" value="GH07239P"/>
    <property type="match status" value="1"/>
</dbReference>
<dbReference type="EMBL" id="AHGT01000180">
    <property type="protein sequence ID" value="ESU34705.1"/>
    <property type="molecule type" value="Genomic_DNA"/>
</dbReference>
<evidence type="ECO:0000313" key="1">
    <source>
        <dbReference type="EMBL" id="ESU34705.1"/>
    </source>
</evidence>
<accession>V6TD33</accession>
<dbReference type="AlphaFoldDB" id="V6TD33"/>
<sequence length="133" mass="14525">VDGAHVCGAEGSVELLKHETRMKNNNHQTALTWTVCNGRPECVRLLLKGEGGMQTTKGWTALMSAAYSNTVECARLPKENEKYLKTTCSCHGHSPGTTAFDIAKKKDHKEIVDILPNEIYSASSMSACQLLSE</sequence>
<reference evidence="1 2" key="2">
    <citation type="journal article" date="2013" name="Genome Biol. Evol.">
        <title>Genome sequencing of Giardia lamblia genotypes A2 and B isolates (DH and GS) and comparative analysis with the genomes of genotypes A1 and E (WB and Pig).</title>
        <authorList>
            <person name="Adam R.D."/>
            <person name="Dahlstrom E.W."/>
            <person name="Martens C.A."/>
            <person name="Bruno D.P."/>
            <person name="Barbian K.D."/>
            <person name="Ricklefs S.M."/>
            <person name="Hernandez M.M."/>
            <person name="Narla N.P."/>
            <person name="Patel R.B."/>
            <person name="Porcella S.F."/>
            <person name="Nash T.E."/>
        </authorList>
    </citation>
    <scope>NUCLEOTIDE SEQUENCE [LARGE SCALE GENOMIC DNA]</scope>
    <source>
        <strain evidence="1 2">DH</strain>
    </source>
</reference>
<dbReference type="InterPro" id="IPR036770">
    <property type="entry name" value="Ankyrin_rpt-contain_sf"/>
</dbReference>
<dbReference type="VEuPathDB" id="GiardiaDB:DHA2_150142"/>
<dbReference type="Gene3D" id="1.25.40.20">
    <property type="entry name" value="Ankyrin repeat-containing domain"/>
    <property type="match status" value="1"/>
</dbReference>